<gene>
    <name evidence="10" type="primary">GPR141</name>
</gene>
<dbReference type="Ensembl" id="ENSELUT00000102731.1">
    <property type="protein sequence ID" value="ENSELUP00000091068.1"/>
    <property type="gene ID" value="ENSELUG00000042141.1"/>
</dbReference>
<protein>
    <recommendedName>
        <fullName evidence="9">G-protein coupled receptors family 1 profile domain-containing protein</fullName>
    </recommendedName>
</protein>
<evidence type="ECO:0000256" key="8">
    <source>
        <dbReference type="SAM" id="Phobius"/>
    </source>
</evidence>
<reference evidence="10 11" key="1">
    <citation type="submission" date="2020-02" db="EMBL/GenBank/DDBJ databases">
        <title>Esox lucius (northern pike) genome, fEsoLuc1, primary haplotype.</title>
        <authorList>
            <person name="Myers G."/>
            <person name="Karagic N."/>
            <person name="Meyer A."/>
            <person name="Pippel M."/>
            <person name="Reichard M."/>
            <person name="Winkler S."/>
            <person name="Tracey A."/>
            <person name="Sims Y."/>
            <person name="Howe K."/>
            <person name="Rhie A."/>
            <person name="Formenti G."/>
            <person name="Durbin R."/>
            <person name="Fedrigo O."/>
            <person name="Jarvis E.D."/>
        </authorList>
    </citation>
    <scope>NUCLEOTIDE SEQUENCE [LARGE SCALE GENOMIC DNA]</scope>
</reference>
<evidence type="ECO:0000313" key="10">
    <source>
        <dbReference type="Ensembl" id="ENSELUP00000096080.1"/>
    </source>
</evidence>
<evidence type="ECO:0000313" key="11">
    <source>
        <dbReference type="Proteomes" id="UP000265140"/>
    </source>
</evidence>
<keyword evidence="2 8" id="KW-0812">Transmembrane</keyword>
<feature type="transmembrane region" description="Helical" evidence="8">
    <location>
        <begin position="266"/>
        <end position="283"/>
    </location>
</feature>
<dbReference type="SUPFAM" id="SSF81321">
    <property type="entry name" value="Family A G protein-coupled receptor-like"/>
    <property type="match status" value="1"/>
</dbReference>
<dbReference type="PROSITE" id="PS50262">
    <property type="entry name" value="G_PROTEIN_RECEP_F1_2"/>
    <property type="match status" value="1"/>
</dbReference>
<organism evidence="10 11">
    <name type="scientific">Esox lucius</name>
    <name type="common">Northern pike</name>
    <dbReference type="NCBI Taxonomy" id="8010"/>
    <lineage>
        <taxon>Eukaryota</taxon>
        <taxon>Metazoa</taxon>
        <taxon>Chordata</taxon>
        <taxon>Craniata</taxon>
        <taxon>Vertebrata</taxon>
        <taxon>Euteleostomi</taxon>
        <taxon>Actinopterygii</taxon>
        <taxon>Neopterygii</taxon>
        <taxon>Teleostei</taxon>
        <taxon>Protacanthopterygii</taxon>
        <taxon>Esociformes</taxon>
        <taxon>Esocidae</taxon>
        <taxon>Esox</taxon>
    </lineage>
</organism>
<dbReference type="GeneTree" id="ENSGT01030000234518"/>
<evidence type="ECO:0000256" key="5">
    <source>
        <dbReference type="ARBA" id="ARBA00023136"/>
    </source>
</evidence>
<dbReference type="GO" id="GO:0004930">
    <property type="term" value="F:G protein-coupled receptor activity"/>
    <property type="evidence" value="ECO:0007669"/>
    <property type="project" value="UniProtKB-KW"/>
</dbReference>
<evidence type="ECO:0000256" key="7">
    <source>
        <dbReference type="ARBA" id="ARBA00023224"/>
    </source>
</evidence>
<evidence type="ECO:0000259" key="9">
    <source>
        <dbReference type="PROSITE" id="PS50262"/>
    </source>
</evidence>
<name>A0AAY5L6E1_ESOLU</name>
<keyword evidence="7" id="KW-0807">Transducer</keyword>
<dbReference type="PANTHER" id="PTHR24237">
    <property type="entry name" value="G-PROTEIN COUPLED RECEPTOR"/>
    <property type="match status" value="1"/>
</dbReference>
<dbReference type="KEGG" id="els:105024241"/>
<feature type="transmembrane region" description="Helical" evidence="8">
    <location>
        <begin position="20"/>
        <end position="42"/>
    </location>
</feature>
<sequence length="296" mass="33687">MVNGSNTDVSHLPASYRHALLSLYTTVLIGGVLSMSLMIRMLKSNVCSVTATAALNLIAVHILFLLTVPFRIYYYAADSWDLGQKFCKVVSAMIHAHMYLTFVFYSIILVYRHLTSFRPRQVESIYRRLHPLWASAAVWGLVLTVVIPVMVFNYGSLDHSNATTDNQCLHFGNIFSNREITYAALNYTFSALIIIVTLALAVCQLWILGRVYRSHKGMIVGQQEFLAQIKSIYFMLVIIVCFVPYNTFRFYYVSNYNEDLEAKNEIALAFTTFCCFDMLILIGKESFRPCDSICCV</sequence>
<feature type="transmembrane region" description="Helical" evidence="8">
    <location>
        <begin position="232"/>
        <end position="254"/>
    </location>
</feature>
<dbReference type="Gene3D" id="1.20.1070.10">
    <property type="entry name" value="Rhodopsin 7-helix transmembrane proteins"/>
    <property type="match status" value="1"/>
</dbReference>
<evidence type="ECO:0000256" key="4">
    <source>
        <dbReference type="ARBA" id="ARBA00023040"/>
    </source>
</evidence>
<feature type="transmembrane region" description="Helical" evidence="8">
    <location>
        <begin position="94"/>
        <end position="111"/>
    </location>
</feature>
<dbReference type="InterPro" id="IPR047160">
    <property type="entry name" value="GP183-like"/>
</dbReference>
<dbReference type="PRINTS" id="PR01157">
    <property type="entry name" value="P2YPURNOCPTR"/>
</dbReference>
<feature type="transmembrane region" description="Helical" evidence="8">
    <location>
        <begin position="132"/>
        <end position="152"/>
    </location>
</feature>
<proteinExistence type="predicted"/>
<accession>A0AAY5L6E1</accession>
<dbReference type="GO" id="GO:0008142">
    <property type="term" value="F:oxysterol binding"/>
    <property type="evidence" value="ECO:0007669"/>
    <property type="project" value="InterPro"/>
</dbReference>
<keyword evidence="4" id="KW-0297">G-protein coupled receptor</keyword>
<feature type="domain" description="G-protein coupled receptors family 1 profile" evidence="9">
    <location>
        <begin position="30"/>
        <end position="251"/>
    </location>
</feature>
<dbReference type="InterPro" id="IPR000276">
    <property type="entry name" value="GPCR_Rhodpsn"/>
</dbReference>
<feature type="transmembrane region" description="Helical" evidence="8">
    <location>
        <begin position="187"/>
        <end position="211"/>
    </location>
</feature>
<evidence type="ECO:0000256" key="1">
    <source>
        <dbReference type="ARBA" id="ARBA00004141"/>
    </source>
</evidence>
<keyword evidence="5 8" id="KW-0472">Membrane</keyword>
<dbReference type="AlphaFoldDB" id="A0AAY5L6E1"/>
<comment type="subcellular location">
    <subcellularLocation>
        <location evidence="1">Membrane</location>
        <topology evidence="1">Multi-pass membrane protein</topology>
    </subcellularLocation>
</comment>
<keyword evidence="3 8" id="KW-1133">Transmembrane helix</keyword>
<evidence type="ECO:0000256" key="6">
    <source>
        <dbReference type="ARBA" id="ARBA00023170"/>
    </source>
</evidence>
<dbReference type="GO" id="GO:0016020">
    <property type="term" value="C:membrane"/>
    <property type="evidence" value="ECO:0007669"/>
    <property type="project" value="UniProtKB-SubCell"/>
</dbReference>
<dbReference type="PANTHER" id="PTHR24237:SF35">
    <property type="entry name" value="G-PROTEIN COUPLED RECEPTOR 141-RELATED"/>
    <property type="match status" value="1"/>
</dbReference>
<dbReference type="Ensembl" id="ENSELUT00000107831.1">
    <property type="protein sequence ID" value="ENSELUP00000096080.1"/>
    <property type="gene ID" value="ENSELUG00000042141.1"/>
</dbReference>
<keyword evidence="6" id="KW-0675">Receptor</keyword>
<dbReference type="Proteomes" id="UP000265140">
    <property type="component" value="Chromosome 3"/>
</dbReference>
<feature type="transmembrane region" description="Helical" evidence="8">
    <location>
        <begin position="54"/>
        <end position="74"/>
    </location>
</feature>
<dbReference type="InterPro" id="IPR017452">
    <property type="entry name" value="GPCR_Rhodpsn_7TM"/>
</dbReference>
<keyword evidence="11" id="KW-1185">Reference proteome</keyword>
<evidence type="ECO:0000256" key="3">
    <source>
        <dbReference type="ARBA" id="ARBA00022989"/>
    </source>
</evidence>
<dbReference type="Pfam" id="PF00001">
    <property type="entry name" value="7tm_1"/>
    <property type="match status" value="1"/>
</dbReference>
<evidence type="ECO:0000256" key="2">
    <source>
        <dbReference type="ARBA" id="ARBA00022692"/>
    </source>
</evidence>
<reference evidence="10" key="2">
    <citation type="submission" date="2025-05" db="UniProtKB">
        <authorList>
            <consortium name="Ensembl"/>
        </authorList>
    </citation>
    <scope>IDENTIFICATION</scope>
</reference>